<feature type="transmembrane region" description="Helical" evidence="1">
    <location>
        <begin position="71"/>
        <end position="89"/>
    </location>
</feature>
<dbReference type="EMBL" id="RCZH01000003">
    <property type="protein sequence ID" value="TPG43931.1"/>
    <property type="molecule type" value="Genomic_DNA"/>
</dbReference>
<reference evidence="2 3" key="1">
    <citation type="journal article" date="2019" name="Environ. Microbiol.">
        <title>Species interactions and distinct microbial communities in high Arctic permafrost affected cryosols are associated with the CH4 and CO2 gas fluxes.</title>
        <authorList>
            <person name="Altshuler I."/>
            <person name="Hamel J."/>
            <person name="Turney S."/>
            <person name="Magnuson E."/>
            <person name="Levesque R."/>
            <person name="Greer C."/>
            <person name="Whyte L.G."/>
        </authorList>
    </citation>
    <scope>NUCLEOTIDE SEQUENCE [LARGE SCALE GENOMIC DNA]</scope>
    <source>
        <strain evidence="2 3">42</strain>
    </source>
</reference>
<evidence type="ECO:0000256" key="1">
    <source>
        <dbReference type="SAM" id="Phobius"/>
    </source>
</evidence>
<keyword evidence="3" id="KW-1185">Reference proteome</keyword>
<accession>A0A502F5P4</accession>
<keyword evidence="1" id="KW-1133">Transmembrane helix</keyword>
<evidence type="ECO:0000313" key="3">
    <source>
        <dbReference type="Proteomes" id="UP000319700"/>
    </source>
</evidence>
<dbReference type="Pfam" id="PF10825">
    <property type="entry name" value="DUF2752"/>
    <property type="match status" value="1"/>
</dbReference>
<dbReference type="Proteomes" id="UP000319700">
    <property type="component" value="Unassembled WGS sequence"/>
</dbReference>
<keyword evidence="1" id="KW-0472">Membrane</keyword>
<keyword evidence="1" id="KW-0812">Transmembrane</keyword>
<feature type="transmembrane region" description="Helical" evidence="1">
    <location>
        <begin position="39"/>
        <end position="62"/>
    </location>
</feature>
<comment type="caution">
    <text evidence="2">The sequence shown here is derived from an EMBL/GenBank/DDBJ whole genome shotgun (WGS) entry which is preliminary data.</text>
</comment>
<dbReference type="InterPro" id="IPR021215">
    <property type="entry name" value="DUF2752"/>
</dbReference>
<name>A0A502F5P4_9FLAO</name>
<dbReference type="AlphaFoldDB" id="A0A502F5P4"/>
<protein>
    <submittedName>
        <fullName evidence="2">DUF2752 domain-containing protein</fullName>
    </submittedName>
</protein>
<evidence type="ECO:0000313" key="2">
    <source>
        <dbReference type="EMBL" id="TPG43931.1"/>
    </source>
</evidence>
<proteinExistence type="predicted"/>
<sequence>MNLEKYMIPCLFKTFFGVECLGCGFQRALVLLFQGKFSAAFQMYPAVFTTLLFFTFVALYFLDKSRNYKKIVWNIALLNLVFMLGGYYYKHFYL</sequence>
<gene>
    <name evidence="2" type="ORF">EAH81_05100</name>
</gene>
<dbReference type="OrthoDB" id="9815897at2"/>
<organism evidence="2 3">
    <name type="scientific">Flavobacterium pectinovorum</name>
    <dbReference type="NCBI Taxonomy" id="29533"/>
    <lineage>
        <taxon>Bacteria</taxon>
        <taxon>Pseudomonadati</taxon>
        <taxon>Bacteroidota</taxon>
        <taxon>Flavobacteriia</taxon>
        <taxon>Flavobacteriales</taxon>
        <taxon>Flavobacteriaceae</taxon>
        <taxon>Flavobacterium</taxon>
    </lineage>
</organism>